<reference evidence="1 2" key="1">
    <citation type="submission" date="2019-01" db="EMBL/GenBank/DDBJ databases">
        <title>Florfenicol resistance in Enterobacteriaceae and whole-genome sequence analysis of florfenicol-resistant Leclercia adecarboxylata strain R25.</title>
        <authorList>
            <person name="Bao Q."/>
            <person name="Ying Y."/>
        </authorList>
    </citation>
    <scope>NUCLEOTIDE SEQUENCE [LARGE SCALE GENOMIC DNA]</scope>
    <source>
        <strain evidence="1 2">R25</strain>
    </source>
</reference>
<evidence type="ECO:0000313" key="1">
    <source>
        <dbReference type="EMBL" id="QDK18668.1"/>
    </source>
</evidence>
<gene>
    <name evidence="1" type="ORF">ES815_10285</name>
</gene>
<dbReference type="AlphaFoldDB" id="A0AAP9AJY6"/>
<evidence type="ECO:0000313" key="2">
    <source>
        <dbReference type="Proteomes" id="UP000317812"/>
    </source>
</evidence>
<protein>
    <submittedName>
        <fullName evidence="1">Uncharacterized protein</fullName>
    </submittedName>
</protein>
<proteinExistence type="predicted"/>
<dbReference type="EMBL" id="CP035382">
    <property type="protein sequence ID" value="QDK18668.1"/>
    <property type="molecule type" value="Genomic_DNA"/>
</dbReference>
<sequence>MKQLNWLKDTGMKDHKPLEFISVSEVIKNRAGKAGRLPVTNNLSITQICRTSNNQIVRYMTIRIPEDIMSRARFKKGDRIDIGFTDDGSIWRLKVVPNGEQGYSITTPSNNPKRGQLRLTWCEGIPVIGNDRAITKARAIADEKSMRVSPAEIIFTIGEVRIEARGES</sequence>
<accession>A0AAP9AJY6</accession>
<dbReference type="RefSeq" id="WP_142487698.1">
    <property type="nucleotide sequence ID" value="NZ_CP035382.1"/>
</dbReference>
<dbReference type="Proteomes" id="UP000317812">
    <property type="component" value="Chromosome"/>
</dbReference>
<organism evidence="1 2">
    <name type="scientific">Leclercia adecarboxylata</name>
    <dbReference type="NCBI Taxonomy" id="83655"/>
    <lineage>
        <taxon>Bacteria</taxon>
        <taxon>Pseudomonadati</taxon>
        <taxon>Pseudomonadota</taxon>
        <taxon>Gammaproteobacteria</taxon>
        <taxon>Enterobacterales</taxon>
        <taxon>Enterobacteriaceae</taxon>
        <taxon>Leclercia</taxon>
    </lineage>
</organism>
<name>A0AAP9AJY6_9ENTR</name>